<sequence>MLFLAWRDPRHPEAGGSELYVQAIAEQLVRRGHEVVVRVARPRGLRRDENIDGVRYERAGGRMSVYPLGLLRAVREPRTTVIVDVVNGVPFGAGLFPRRRVVAVIHHVHRAQWRMIYPGLGGRLGWFVESRIAPLANRGHPVVTVSEASRNDLIDLGYPHDSVHVVRNGLPQDVIARGASSLTRSRPRPTRLIVLARLVPHKQVEHALLTAAALAPRWPDLSLDVIGDGWWRSKLERQCRELALEDRVTFHGHVTEARKIEILDSSGLMLMPSAKEGWCLAVSEAGLRGIPTIGYRHSGGLAESIKDGESGWLVADLTDLIRTTEEALRAPSEVVVRGRNAHRHARTLDRTGPGARFERILAKENAQRSP</sequence>
<organism evidence="6 7">
    <name type="scientific">Janibacter melonis</name>
    <dbReference type="NCBI Taxonomy" id="262209"/>
    <lineage>
        <taxon>Bacteria</taxon>
        <taxon>Bacillati</taxon>
        <taxon>Actinomycetota</taxon>
        <taxon>Actinomycetes</taxon>
        <taxon>Micrococcales</taxon>
        <taxon>Intrasporangiaceae</taxon>
        <taxon>Janibacter</taxon>
    </lineage>
</organism>
<gene>
    <name evidence="6" type="ORF">AWH69_12495</name>
</gene>
<dbReference type="InterPro" id="IPR001296">
    <property type="entry name" value="Glyco_trans_1"/>
</dbReference>
<protein>
    <submittedName>
        <fullName evidence="6">Uncharacterized protein</fullName>
    </submittedName>
</protein>
<dbReference type="AlphaFoldDB" id="A0A176QBX9"/>
<dbReference type="Proteomes" id="UP000076976">
    <property type="component" value="Unassembled WGS sequence"/>
</dbReference>
<keyword evidence="3" id="KW-0808">Transferase</keyword>
<dbReference type="EMBL" id="LQZG01000003">
    <property type="protein sequence ID" value="OAB87167.1"/>
    <property type="molecule type" value="Genomic_DNA"/>
</dbReference>
<reference evidence="6 7" key="1">
    <citation type="submission" date="2016-01" db="EMBL/GenBank/DDBJ databases">
        <title>Janibacter melonis strain CD11_4 genome sequencing and assembly.</title>
        <authorList>
            <person name="Nair G.R."/>
            <person name="Kaur G."/>
            <person name="Chander A.M."/>
            <person name="Mayilraj S."/>
        </authorList>
    </citation>
    <scope>NUCLEOTIDE SEQUENCE [LARGE SCALE GENOMIC DNA]</scope>
    <source>
        <strain evidence="6 7">CD11-4</strain>
    </source>
</reference>
<dbReference type="Pfam" id="PF13439">
    <property type="entry name" value="Glyco_transf_4"/>
    <property type="match status" value="1"/>
</dbReference>
<comment type="caution">
    <text evidence="6">The sequence shown here is derived from an EMBL/GenBank/DDBJ whole genome shotgun (WGS) entry which is preliminary data.</text>
</comment>
<dbReference type="Gene3D" id="3.40.50.2000">
    <property type="entry name" value="Glycogen Phosphorylase B"/>
    <property type="match status" value="2"/>
</dbReference>
<dbReference type="InterPro" id="IPR028098">
    <property type="entry name" value="Glyco_trans_4-like_N"/>
</dbReference>
<dbReference type="PANTHER" id="PTHR12526:SF640">
    <property type="entry name" value="COLANIC ACID BIOSYNTHESIS GLYCOSYLTRANSFERASE WCAL-RELATED"/>
    <property type="match status" value="1"/>
</dbReference>
<dbReference type="SUPFAM" id="SSF53756">
    <property type="entry name" value="UDP-Glycosyltransferase/glycogen phosphorylase"/>
    <property type="match status" value="1"/>
</dbReference>
<proteinExistence type="inferred from homology"/>
<dbReference type="PANTHER" id="PTHR12526">
    <property type="entry name" value="GLYCOSYLTRANSFERASE"/>
    <property type="match status" value="1"/>
</dbReference>
<evidence type="ECO:0000313" key="6">
    <source>
        <dbReference type="EMBL" id="OAB87167.1"/>
    </source>
</evidence>
<feature type="domain" description="Glycosyl transferase family 1" evidence="4">
    <location>
        <begin position="188"/>
        <end position="328"/>
    </location>
</feature>
<feature type="domain" description="Glycosyltransferase subfamily 4-like N-terminal" evidence="5">
    <location>
        <begin position="15"/>
        <end position="170"/>
    </location>
</feature>
<evidence type="ECO:0000259" key="4">
    <source>
        <dbReference type="Pfam" id="PF00534"/>
    </source>
</evidence>
<keyword evidence="7" id="KW-1185">Reference proteome</keyword>
<evidence type="ECO:0000256" key="2">
    <source>
        <dbReference type="ARBA" id="ARBA00022676"/>
    </source>
</evidence>
<dbReference type="GO" id="GO:0016757">
    <property type="term" value="F:glycosyltransferase activity"/>
    <property type="evidence" value="ECO:0007669"/>
    <property type="project" value="UniProtKB-KW"/>
</dbReference>
<keyword evidence="2" id="KW-0328">Glycosyltransferase</keyword>
<comment type="similarity">
    <text evidence="1">Belongs to the glycosyltransferase group 1 family. Glycosyltransferase 4 subfamily.</text>
</comment>
<dbReference type="Pfam" id="PF00534">
    <property type="entry name" value="Glycos_transf_1"/>
    <property type="match status" value="1"/>
</dbReference>
<evidence type="ECO:0000256" key="1">
    <source>
        <dbReference type="ARBA" id="ARBA00009481"/>
    </source>
</evidence>
<accession>A0A176QBX9</accession>
<evidence type="ECO:0000259" key="5">
    <source>
        <dbReference type="Pfam" id="PF13439"/>
    </source>
</evidence>
<evidence type="ECO:0000313" key="7">
    <source>
        <dbReference type="Proteomes" id="UP000076976"/>
    </source>
</evidence>
<name>A0A176QBX9_9MICO</name>
<dbReference type="STRING" id="262209.AWH69_12495"/>
<evidence type="ECO:0000256" key="3">
    <source>
        <dbReference type="ARBA" id="ARBA00022679"/>
    </source>
</evidence>
<dbReference type="CDD" id="cd03801">
    <property type="entry name" value="GT4_PimA-like"/>
    <property type="match status" value="1"/>
</dbReference>